<dbReference type="GO" id="GO:0005886">
    <property type="term" value="C:plasma membrane"/>
    <property type="evidence" value="ECO:0007669"/>
    <property type="project" value="TreeGrafter"/>
</dbReference>
<dbReference type="Pfam" id="PF02421">
    <property type="entry name" value="FeoB_N"/>
    <property type="match status" value="1"/>
</dbReference>
<feature type="transmembrane region" description="Helical" evidence="1">
    <location>
        <begin position="452"/>
        <end position="475"/>
    </location>
</feature>
<dbReference type="Gene3D" id="3.40.50.300">
    <property type="entry name" value="P-loop containing nucleotide triphosphate hydrolases"/>
    <property type="match status" value="1"/>
</dbReference>
<dbReference type="PANTHER" id="PTHR43185">
    <property type="entry name" value="FERROUS IRON TRANSPORT PROTEIN B"/>
    <property type="match status" value="1"/>
</dbReference>
<dbReference type="CDD" id="cd01879">
    <property type="entry name" value="FeoB"/>
    <property type="match status" value="1"/>
</dbReference>
<gene>
    <name evidence="3" type="ORF">MR241_06035</name>
</gene>
<dbReference type="Pfam" id="PF07670">
    <property type="entry name" value="Gate"/>
    <property type="match status" value="2"/>
</dbReference>
<dbReference type="InterPro" id="IPR050860">
    <property type="entry name" value="FeoB_GTPase"/>
</dbReference>
<proteinExistence type="predicted"/>
<sequence>MEKGNFDAVLLGAPNCGKTTLFNCLTGMHRTTGNRPGVTVSETSAEIKPGLVRHRVTLSDLPGVYSLSGVSPDEKTVTFRLREKRPDIAVFVADAGNLARGLYPAVMLAGTGIPFVLALNMADEAAANGIVIDTALLSRRLGCPVVLISAKKREGIAELTAAVDSLLSSGGGIIGQSFPSDPEGIHRLCDDIVGECVCGRKNRAFTDRIDSVVLGRWTAFPVFFLIMTAVYLISVSTLGKFLSDRLIGVIAGEWIRSRAAAVLLSLGAGRGVISLVTEGVMGGVGLIAGFLPQFVLLYFMLSLLEESGYMSRAVVMTDRLFAAVGLSGRCCIPMIVGSGCSVPGIMSARIIDDRRERENAVMTASFVPCGAKLPVISLAAGCVFDGEAWVAPSVYLVGIAAVFVTALVTGGRRKGRGSHFAVELPDYRVPSMRSVMKSTAARSLEFLKKAATVIFLAGIFVWALSSVALSGGIFTVGCPADESLLAVIGRFISPVFMPLGFGFWEASAATVMGLAAKEELAAVFGVLDAAGKFSRAGAYSFLVFNILNTPCAAAVSAMKQELGGRKLIPALVYQVVFAYFSAFAAYSLMKLIL</sequence>
<dbReference type="GO" id="GO:0005525">
    <property type="term" value="F:GTP binding"/>
    <property type="evidence" value="ECO:0007669"/>
    <property type="project" value="InterPro"/>
</dbReference>
<organism evidence="3 4">
    <name type="scientific">Candidatus Colimorpha enterica</name>
    <dbReference type="NCBI Taxonomy" id="3083063"/>
    <lineage>
        <taxon>Bacteria</taxon>
        <taxon>Pseudomonadati</taxon>
        <taxon>Bacteroidota</taxon>
        <taxon>Bacteroidia</taxon>
        <taxon>Bacteroidales</taxon>
        <taxon>Candidatus Colimorpha</taxon>
    </lineage>
</organism>
<dbReference type="InterPro" id="IPR030389">
    <property type="entry name" value="G_FEOB_dom"/>
</dbReference>
<dbReference type="Pfam" id="PF07664">
    <property type="entry name" value="FeoB_C"/>
    <property type="match status" value="1"/>
</dbReference>
<dbReference type="InterPro" id="IPR027417">
    <property type="entry name" value="P-loop_NTPase"/>
</dbReference>
<keyword evidence="1" id="KW-1133">Transmembrane helix</keyword>
<feature type="transmembrane region" description="Helical" evidence="1">
    <location>
        <begin position="360"/>
        <end position="383"/>
    </location>
</feature>
<accession>A0AAE3K4E8</accession>
<feature type="transmembrane region" description="Helical" evidence="1">
    <location>
        <begin position="389"/>
        <end position="408"/>
    </location>
</feature>
<dbReference type="SUPFAM" id="SSF52540">
    <property type="entry name" value="P-loop containing nucleoside triphosphate hydrolases"/>
    <property type="match status" value="1"/>
</dbReference>
<name>A0AAE3K4E8_9BACT</name>
<dbReference type="GO" id="GO:0015093">
    <property type="term" value="F:ferrous iron transmembrane transporter activity"/>
    <property type="evidence" value="ECO:0007669"/>
    <property type="project" value="InterPro"/>
</dbReference>
<reference evidence="3 4" key="1">
    <citation type="submission" date="2022-03" db="EMBL/GenBank/DDBJ databases">
        <title>Metagenome-assembled genomes from swine fecal metagenomes.</title>
        <authorList>
            <person name="Holman D.B."/>
            <person name="Kommadath A."/>
        </authorList>
    </citation>
    <scope>NUCLEOTIDE SEQUENCE [LARGE SCALE GENOMIC DNA]</scope>
    <source>
        <strain evidence="3">SUG147</strain>
    </source>
</reference>
<feature type="transmembrane region" description="Helical" evidence="1">
    <location>
        <begin position="321"/>
        <end position="348"/>
    </location>
</feature>
<feature type="domain" description="FeoB-type G" evidence="2">
    <location>
        <begin position="5"/>
        <end position="169"/>
    </location>
</feature>
<feature type="transmembrane region" description="Helical" evidence="1">
    <location>
        <begin position="254"/>
        <end position="273"/>
    </location>
</feature>
<feature type="transmembrane region" description="Helical" evidence="1">
    <location>
        <begin position="570"/>
        <end position="589"/>
    </location>
</feature>
<evidence type="ECO:0000259" key="2">
    <source>
        <dbReference type="PROSITE" id="PS51711"/>
    </source>
</evidence>
<dbReference type="AlphaFoldDB" id="A0AAE3K4E8"/>
<dbReference type="Proteomes" id="UP001139365">
    <property type="component" value="Unassembled WGS sequence"/>
</dbReference>
<protein>
    <submittedName>
        <fullName evidence="3">Ferrous iron transporter B</fullName>
    </submittedName>
</protein>
<keyword evidence="1" id="KW-0472">Membrane</keyword>
<evidence type="ECO:0000256" key="1">
    <source>
        <dbReference type="SAM" id="Phobius"/>
    </source>
</evidence>
<dbReference type="PROSITE" id="PS51711">
    <property type="entry name" value="G_FEOB"/>
    <property type="match status" value="1"/>
</dbReference>
<feature type="transmembrane region" description="Helical" evidence="1">
    <location>
        <begin position="280"/>
        <end position="301"/>
    </location>
</feature>
<dbReference type="PANTHER" id="PTHR43185:SF1">
    <property type="entry name" value="FE(2+) TRANSPORTER FEOB"/>
    <property type="match status" value="1"/>
</dbReference>
<keyword evidence="1" id="KW-0812">Transmembrane</keyword>
<evidence type="ECO:0000313" key="4">
    <source>
        <dbReference type="Proteomes" id="UP001139365"/>
    </source>
</evidence>
<comment type="caution">
    <text evidence="3">The sequence shown here is derived from an EMBL/GenBank/DDBJ whole genome shotgun (WGS) entry which is preliminary data.</text>
</comment>
<feature type="transmembrane region" description="Helical" evidence="1">
    <location>
        <begin position="495"/>
        <end position="515"/>
    </location>
</feature>
<dbReference type="InterPro" id="IPR011640">
    <property type="entry name" value="Fe2_transport_prot_B_C"/>
</dbReference>
<evidence type="ECO:0000313" key="3">
    <source>
        <dbReference type="EMBL" id="MCI5755838.1"/>
    </source>
</evidence>
<dbReference type="EMBL" id="JALEMU010000095">
    <property type="protein sequence ID" value="MCI5755838.1"/>
    <property type="molecule type" value="Genomic_DNA"/>
</dbReference>
<feature type="transmembrane region" description="Helical" evidence="1">
    <location>
        <begin position="213"/>
        <end position="234"/>
    </location>
</feature>
<dbReference type="InterPro" id="IPR011642">
    <property type="entry name" value="Gate_dom"/>
</dbReference>